<gene>
    <name evidence="8" type="ORF">VFH_I165560</name>
</gene>
<reference evidence="8 9" key="1">
    <citation type="submission" date="2023-01" db="EMBL/GenBank/DDBJ databases">
        <authorList>
            <person name="Kreplak J."/>
        </authorList>
    </citation>
    <scope>NUCLEOTIDE SEQUENCE [LARGE SCALE GENOMIC DNA]</scope>
</reference>
<dbReference type="InterPro" id="IPR045064">
    <property type="entry name" value="Reticulon-like"/>
</dbReference>
<keyword evidence="2 6" id="KW-0812">Transmembrane</keyword>
<dbReference type="AlphaFoldDB" id="A0AAV0ZET6"/>
<evidence type="ECO:0000256" key="1">
    <source>
        <dbReference type="ARBA" id="ARBA00004477"/>
    </source>
</evidence>
<dbReference type="GO" id="GO:0009617">
    <property type="term" value="P:response to bacterium"/>
    <property type="evidence" value="ECO:0007669"/>
    <property type="project" value="InterPro"/>
</dbReference>
<dbReference type="PANTHER" id="PTHR10994:SF85">
    <property type="entry name" value="RETICULON-LIKE PROTEIN B9"/>
    <property type="match status" value="1"/>
</dbReference>
<dbReference type="Pfam" id="PF02453">
    <property type="entry name" value="Reticulon"/>
    <property type="match status" value="1"/>
</dbReference>
<dbReference type="PANTHER" id="PTHR10994">
    <property type="entry name" value="RETICULON"/>
    <property type="match status" value="1"/>
</dbReference>
<dbReference type="InterPro" id="IPR003388">
    <property type="entry name" value="Reticulon"/>
</dbReference>
<protein>
    <recommendedName>
        <fullName evidence="6">Reticulon-like protein</fullName>
    </recommendedName>
</protein>
<organism evidence="8 9">
    <name type="scientific">Vicia faba</name>
    <name type="common">Broad bean</name>
    <name type="synonym">Faba vulgaris</name>
    <dbReference type="NCBI Taxonomy" id="3906"/>
    <lineage>
        <taxon>Eukaryota</taxon>
        <taxon>Viridiplantae</taxon>
        <taxon>Streptophyta</taxon>
        <taxon>Embryophyta</taxon>
        <taxon>Tracheophyta</taxon>
        <taxon>Spermatophyta</taxon>
        <taxon>Magnoliopsida</taxon>
        <taxon>eudicotyledons</taxon>
        <taxon>Gunneridae</taxon>
        <taxon>Pentapetalae</taxon>
        <taxon>rosids</taxon>
        <taxon>fabids</taxon>
        <taxon>Fabales</taxon>
        <taxon>Fabaceae</taxon>
        <taxon>Papilionoideae</taxon>
        <taxon>50 kb inversion clade</taxon>
        <taxon>NPAAA clade</taxon>
        <taxon>Hologalegina</taxon>
        <taxon>IRL clade</taxon>
        <taxon>Fabeae</taxon>
        <taxon>Vicia</taxon>
    </lineage>
</organism>
<keyword evidence="3 6" id="KW-0256">Endoplasmic reticulum</keyword>
<evidence type="ECO:0000256" key="2">
    <source>
        <dbReference type="ARBA" id="ARBA00022692"/>
    </source>
</evidence>
<keyword evidence="4 6" id="KW-1133">Transmembrane helix</keyword>
<feature type="domain" description="Reticulon" evidence="7">
    <location>
        <begin position="36"/>
        <end position="196"/>
    </location>
</feature>
<evidence type="ECO:0000259" key="7">
    <source>
        <dbReference type="PROSITE" id="PS50845"/>
    </source>
</evidence>
<evidence type="ECO:0000256" key="5">
    <source>
        <dbReference type="ARBA" id="ARBA00023136"/>
    </source>
</evidence>
<dbReference type="EMBL" id="OX451735">
    <property type="protein sequence ID" value="CAI8594915.1"/>
    <property type="molecule type" value="Genomic_DNA"/>
</dbReference>
<evidence type="ECO:0000313" key="9">
    <source>
        <dbReference type="Proteomes" id="UP001157006"/>
    </source>
</evidence>
<dbReference type="GO" id="GO:0005789">
    <property type="term" value="C:endoplasmic reticulum membrane"/>
    <property type="evidence" value="ECO:0007669"/>
    <property type="project" value="UniProtKB-SubCell"/>
</dbReference>
<accession>A0AAV0ZET6</accession>
<keyword evidence="5 6" id="KW-0472">Membrane</keyword>
<feature type="transmembrane region" description="Helical" evidence="6">
    <location>
        <begin position="157"/>
        <end position="178"/>
    </location>
</feature>
<evidence type="ECO:0000313" key="8">
    <source>
        <dbReference type="EMBL" id="CAI8594915.1"/>
    </source>
</evidence>
<feature type="transmembrane region" description="Helical" evidence="6">
    <location>
        <begin position="45"/>
        <end position="62"/>
    </location>
</feature>
<name>A0AAV0ZET6_VICFA</name>
<evidence type="ECO:0000256" key="4">
    <source>
        <dbReference type="ARBA" id="ARBA00022989"/>
    </source>
</evidence>
<evidence type="ECO:0000256" key="6">
    <source>
        <dbReference type="RuleBase" id="RU363132"/>
    </source>
</evidence>
<dbReference type="PROSITE" id="PS50845">
    <property type="entry name" value="RETICULON"/>
    <property type="match status" value="1"/>
</dbReference>
<sequence>MAHNTSSDDSDNEISTRTKLFEHEKSIHEILGGGKVADILLWRNRNESAALFLGMTVIWFLFEILEYNFVTIICQFFITMMLVLFIWFKVGDILKWKIPEIPEISLQESFFNDLAFILYRRFNQLLPILFHISCGRNLPLFLMTIVSLYIFSVIGSYFSFVNLLYIGFLCMQTLPLVFERRGQEINILFEDIILVRVTLWDGKGRKPHHKHFKTINKRPYTHGTNEVLVLGCKVIYKMDVESGFVGVWV</sequence>
<keyword evidence="9" id="KW-1185">Reference proteome</keyword>
<dbReference type="Proteomes" id="UP001157006">
    <property type="component" value="Chromosome 1S"/>
</dbReference>
<proteinExistence type="predicted"/>
<evidence type="ECO:0000256" key="3">
    <source>
        <dbReference type="ARBA" id="ARBA00022824"/>
    </source>
</evidence>
<feature type="transmembrane region" description="Helical" evidence="6">
    <location>
        <begin position="68"/>
        <end position="88"/>
    </location>
</feature>
<comment type="subcellular location">
    <subcellularLocation>
        <location evidence="1 6">Endoplasmic reticulum membrane</location>
        <topology evidence="1 6">Multi-pass membrane protein</topology>
    </subcellularLocation>
</comment>